<dbReference type="Pfam" id="PF00370">
    <property type="entry name" value="FGGY_N"/>
    <property type="match status" value="1"/>
</dbReference>
<dbReference type="InterPro" id="IPR005999">
    <property type="entry name" value="Glycerol_kin"/>
</dbReference>
<dbReference type="AlphaFoldDB" id="A0A920BTK4"/>
<dbReference type="CDD" id="cd07769">
    <property type="entry name" value="ASKHA_NBD_FGGY_GK"/>
    <property type="match status" value="1"/>
</dbReference>
<sequence>MKQIYLLALDQSTSGTKALLINKEGQIVKKSSKPHKQFYPQAGWVEHDPNEIYENVKELIKKVLAEASVSFGEISALTITNQRETALIWDAETGQPIHRAIVWQCRRTADICEAYKSSGQEPLITSKTGLLLDPYFSATKWKWLLNLIKNQEINGQWRAGTIDSWLIWKLTGGTVHATDYTNASRTLLFNIHSLQWDPELIQLFELEELLLPEVRASDDLFGYVTDPDLVEAGISLPICGVMGDSQAALFAQRCTETGMGKATYGTGSSVLMNVGSEPVTGTHGLVSALAWKLKNETRYALEGIIHTSGDTIKWARDNMNLFQTFEELEELTSSIQDTEGVYVIPAFVGLGAPYWRPNARAAILGMNRSTTRSHILRACLESIAYQIRDVVDLMSHETGIKLYELRADGGASKNKMLMQLQSEFLGKTVVTTKAAELSALGASYAGGLGIGFWTEENLDQIYQMEEEYFPNWKDTERESKYEGWKTAVASIMDYKMPASK</sequence>
<comment type="similarity">
    <text evidence="1">Belongs to the FGGY kinase family.</text>
</comment>
<evidence type="ECO:0000256" key="3">
    <source>
        <dbReference type="ARBA" id="ARBA00022741"/>
    </source>
</evidence>
<keyword evidence="5" id="KW-0319">Glycerol metabolism</keyword>
<protein>
    <submittedName>
        <fullName evidence="9">Glycerol kinase</fullName>
    </submittedName>
</protein>
<dbReference type="InterPro" id="IPR018485">
    <property type="entry name" value="FGGY_C"/>
</dbReference>
<gene>
    <name evidence="9" type="primary">glpK_1</name>
    <name evidence="9" type="ORF">J27TS8_22630</name>
</gene>
<dbReference type="GO" id="GO:0004370">
    <property type="term" value="F:glycerol kinase activity"/>
    <property type="evidence" value="ECO:0007669"/>
    <property type="project" value="InterPro"/>
</dbReference>
<dbReference type="InterPro" id="IPR018484">
    <property type="entry name" value="FGGY_N"/>
</dbReference>
<keyword evidence="4 9" id="KW-0418">Kinase</keyword>
<dbReference type="PANTHER" id="PTHR10196">
    <property type="entry name" value="SUGAR KINASE"/>
    <property type="match status" value="1"/>
</dbReference>
<dbReference type="GO" id="GO:0006072">
    <property type="term" value="P:glycerol-3-phosphate metabolic process"/>
    <property type="evidence" value="ECO:0007669"/>
    <property type="project" value="InterPro"/>
</dbReference>
<dbReference type="InterPro" id="IPR000577">
    <property type="entry name" value="Carb_kinase_FGGY"/>
</dbReference>
<dbReference type="SUPFAM" id="SSF53067">
    <property type="entry name" value="Actin-like ATPase domain"/>
    <property type="match status" value="2"/>
</dbReference>
<dbReference type="Gene3D" id="3.30.420.40">
    <property type="match status" value="2"/>
</dbReference>
<evidence type="ECO:0000256" key="5">
    <source>
        <dbReference type="ARBA" id="ARBA00022798"/>
    </source>
</evidence>
<reference evidence="9" key="1">
    <citation type="submission" date="2021-03" db="EMBL/GenBank/DDBJ databases">
        <title>Antimicrobial resistance genes in bacteria isolated from Japanese honey, and their potential for conferring macrolide and lincosamide resistance in the American foulbrood pathogen Paenibacillus larvae.</title>
        <authorList>
            <person name="Okamoto M."/>
            <person name="Kumagai M."/>
            <person name="Kanamori H."/>
            <person name="Takamatsu D."/>
        </authorList>
    </citation>
    <scope>NUCLEOTIDE SEQUENCE</scope>
    <source>
        <strain evidence="9">J27TS8</strain>
    </source>
</reference>
<evidence type="ECO:0000256" key="4">
    <source>
        <dbReference type="ARBA" id="ARBA00022777"/>
    </source>
</evidence>
<keyword evidence="2" id="KW-0808">Transferase</keyword>
<dbReference type="Pfam" id="PF02782">
    <property type="entry name" value="FGGY_C"/>
    <property type="match status" value="1"/>
</dbReference>
<comment type="caution">
    <text evidence="9">The sequence shown here is derived from an EMBL/GenBank/DDBJ whole genome shotgun (WGS) entry which is preliminary data.</text>
</comment>
<dbReference type="InterPro" id="IPR043129">
    <property type="entry name" value="ATPase_NBD"/>
</dbReference>
<keyword evidence="3" id="KW-0547">Nucleotide-binding</keyword>
<dbReference type="GO" id="GO:0019563">
    <property type="term" value="P:glycerol catabolic process"/>
    <property type="evidence" value="ECO:0007669"/>
    <property type="project" value="TreeGrafter"/>
</dbReference>
<dbReference type="GO" id="GO:0005829">
    <property type="term" value="C:cytosol"/>
    <property type="evidence" value="ECO:0007669"/>
    <property type="project" value="TreeGrafter"/>
</dbReference>
<dbReference type="GO" id="GO:0005524">
    <property type="term" value="F:ATP binding"/>
    <property type="evidence" value="ECO:0007669"/>
    <property type="project" value="UniProtKB-KW"/>
</dbReference>
<feature type="domain" description="Carbohydrate kinase FGGY C-terminal" evidence="8">
    <location>
        <begin position="261"/>
        <end position="447"/>
    </location>
</feature>
<evidence type="ECO:0000313" key="9">
    <source>
        <dbReference type="EMBL" id="GIN62270.1"/>
    </source>
</evidence>
<evidence type="ECO:0000259" key="8">
    <source>
        <dbReference type="Pfam" id="PF02782"/>
    </source>
</evidence>
<evidence type="ECO:0000313" key="10">
    <source>
        <dbReference type="Proteomes" id="UP000682111"/>
    </source>
</evidence>
<proteinExistence type="inferred from homology"/>
<organism evidence="9 10">
    <name type="scientific">Robertmurraya siralis</name>
    <dbReference type="NCBI Taxonomy" id="77777"/>
    <lineage>
        <taxon>Bacteria</taxon>
        <taxon>Bacillati</taxon>
        <taxon>Bacillota</taxon>
        <taxon>Bacilli</taxon>
        <taxon>Bacillales</taxon>
        <taxon>Bacillaceae</taxon>
        <taxon>Robertmurraya</taxon>
    </lineage>
</organism>
<dbReference type="RefSeq" id="WP_212933674.1">
    <property type="nucleotide sequence ID" value="NZ_BORC01000003.1"/>
</dbReference>
<feature type="domain" description="Carbohydrate kinase FGGY N-terminal" evidence="7">
    <location>
        <begin position="5"/>
        <end position="250"/>
    </location>
</feature>
<accession>A0A920BTK4</accession>
<name>A0A920BTK4_9BACI</name>
<dbReference type="EMBL" id="BORC01000003">
    <property type="protein sequence ID" value="GIN62270.1"/>
    <property type="molecule type" value="Genomic_DNA"/>
</dbReference>
<dbReference type="Proteomes" id="UP000682111">
    <property type="component" value="Unassembled WGS sequence"/>
</dbReference>
<dbReference type="FunFam" id="3.30.420.40:FF:000008">
    <property type="entry name" value="Glycerol kinase"/>
    <property type="match status" value="1"/>
</dbReference>
<dbReference type="PANTHER" id="PTHR10196:SF69">
    <property type="entry name" value="GLYCEROL KINASE"/>
    <property type="match status" value="1"/>
</dbReference>
<evidence type="ECO:0000256" key="6">
    <source>
        <dbReference type="ARBA" id="ARBA00022840"/>
    </source>
</evidence>
<evidence type="ECO:0000256" key="2">
    <source>
        <dbReference type="ARBA" id="ARBA00022679"/>
    </source>
</evidence>
<evidence type="ECO:0000259" key="7">
    <source>
        <dbReference type="Pfam" id="PF00370"/>
    </source>
</evidence>
<dbReference type="NCBIfam" id="NF000756">
    <property type="entry name" value="PRK00047.1"/>
    <property type="match status" value="1"/>
</dbReference>
<keyword evidence="10" id="KW-1185">Reference proteome</keyword>
<evidence type="ECO:0000256" key="1">
    <source>
        <dbReference type="ARBA" id="ARBA00009156"/>
    </source>
</evidence>
<dbReference type="NCBIfam" id="TIGR01311">
    <property type="entry name" value="glycerol_kin"/>
    <property type="match status" value="1"/>
</dbReference>
<dbReference type="PIRSF" id="PIRSF000538">
    <property type="entry name" value="GlpK"/>
    <property type="match status" value="1"/>
</dbReference>
<keyword evidence="6" id="KW-0067">ATP-binding</keyword>